<feature type="compositionally biased region" description="Polar residues" evidence="1">
    <location>
        <begin position="169"/>
        <end position="189"/>
    </location>
</feature>
<comment type="caution">
    <text evidence="2">The sequence shown here is derived from an EMBL/GenBank/DDBJ whole genome shotgun (WGS) entry which is preliminary data.</text>
</comment>
<feature type="compositionally biased region" description="Basic and acidic residues" evidence="1">
    <location>
        <begin position="371"/>
        <end position="381"/>
    </location>
</feature>
<feature type="region of interest" description="Disordered" evidence="1">
    <location>
        <begin position="278"/>
        <end position="497"/>
    </location>
</feature>
<dbReference type="Proteomes" id="UP000275385">
    <property type="component" value="Unassembled WGS sequence"/>
</dbReference>
<feature type="compositionally biased region" description="Polar residues" evidence="1">
    <location>
        <begin position="439"/>
        <end position="451"/>
    </location>
</feature>
<accession>A0A420XYJ5</accession>
<feature type="compositionally biased region" description="Polar residues" evidence="1">
    <location>
        <begin position="21"/>
        <end position="39"/>
    </location>
</feature>
<proteinExistence type="predicted"/>
<name>A0A420XYJ5_9PEZI</name>
<evidence type="ECO:0000256" key="1">
    <source>
        <dbReference type="SAM" id="MobiDB-lite"/>
    </source>
</evidence>
<gene>
    <name evidence="2" type="ORF">DL546_003570</name>
</gene>
<organism evidence="2 3">
    <name type="scientific">Coniochaeta pulveracea</name>
    <dbReference type="NCBI Taxonomy" id="177199"/>
    <lineage>
        <taxon>Eukaryota</taxon>
        <taxon>Fungi</taxon>
        <taxon>Dikarya</taxon>
        <taxon>Ascomycota</taxon>
        <taxon>Pezizomycotina</taxon>
        <taxon>Sordariomycetes</taxon>
        <taxon>Sordariomycetidae</taxon>
        <taxon>Coniochaetales</taxon>
        <taxon>Coniochaetaceae</taxon>
        <taxon>Coniochaeta</taxon>
    </lineage>
</organism>
<feature type="compositionally biased region" description="Polar residues" evidence="1">
    <location>
        <begin position="1"/>
        <end position="11"/>
    </location>
</feature>
<dbReference type="AlphaFoldDB" id="A0A420XYJ5"/>
<protein>
    <submittedName>
        <fullName evidence="2">Uncharacterized protein</fullName>
    </submittedName>
</protein>
<feature type="compositionally biased region" description="Polar residues" evidence="1">
    <location>
        <begin position="512"/>
        <end position="525"/>
    </location>
</feature>
<dbReference type="EMBL" id="QVQW01000093">
    <property type="protein sequence ID" value="RKU40741.1"/>
    <property type="molecule type" value="Genomic_DNA"/>
</dbReference>
<keyword evidence="3" id="KW-1185">Reference proteome</keyword>
<feature type="compositionally biased region" description="Polar residues" evidence="1">
    <location>
        <begin position="118"/>
        <end position="127"/>
    </location>
</feature>
<dbReference type="STRING" id="177199.A0A420XYJ5"/>
<evidence type="ECO:0000313" key="3">
    <source>
        <dbReference type="Proteomes" id="UP000275385"/>
    </source>
</evidence>
<feature type="compositionally biased region" description="Basic residues" evidence="1">
    <location>
        <begin position="328"/>
        <end position="339"/>
    </location>
</feature>
<feature type="region of interest" description="Disordered" evidence="1">
    <location>
        <begin position="1"/>
        <end position="194"/>
    </location>
</feature>
<feature type="region of interest" description="Disordered" evidence="1">
    <location>
        <begin position="509"/>
        <end position="554"/>
    </location>
</feature>
<dbReference type="OrthoDB" id="5339332at2759"/>
<reference evidence="2 3" key="1">
    <citation type="submission" date="2018-08" db="EMBL/GenBank/DDBJ databases">
        <title>Draft genome of the lignicolous fungus Coniochaeta pulveracea.</title>
        <authorList>
            <person name="Borstlap C.J."/>
            <person name="De Witt R.N."/>
            <person name="Botha A."/>
            <person name="Volschenk H."/>
        </authorList>
    </citation>
    <scope>NUCLEOTIDE SEQUENCE [LARGE SCALE GENOMIC DNA]</scope>
    <source>
        <strain evidence="2 3">CAB683</strain>
    </source>
</reference>
<feature type="compositionally biased region" description="Low complexity" evidence="1">
    <location>
        <begin position="56"/>
        <end position="66"/>
    </location>
</feature>
<evidence type="ECO:0000313" key="2">
    <source>
        <dbReference type="EMBL" id="RKU40741.1"/>
    </source>
</evidence>
<sequence length="575" mass="61563">MSREQVSSTLLASCCQPLPPSVSSVTSQNNRPATVSASNKAPKHTAKGAYSSRRNSLPFSFPPLFSQPTNSSTPSLVPAEGKPIPLDDSTAAHRTSALRELNSNYPSPVNRHRYAKSTGAQSSTYSQPVIVRTYSGPPPSNSGSAGYSYHRPSSVSRGGSRQVPLNAASRASSTKLTISGSNPPSTGSKNGRVVVSNMPRLPAKKSKLPWQWPLAAGEREQEARLPPLEAFSFKSFLEGLDTEDRDGNGGISADLDRIAEICARSRYSLSNQYEVHVAPHGSGSGIPNNRSSSSDIGRRGGGRHGSTVGGPTLQAIESDDDDRASSTQRKRRSGMRRKSVAYGTLETIMSSSRSSEEDKTKKKSATELAEEVQRRATRREGQTAAGPAMGVSAISDSGDPNRRRSQDVPGEAVIVQAERRTSRRSSVPFANALMENKKQVTGQKETTSPRGSASALVSDPARPQTSTSHLEIRTAPDVIPADSHTNGIEEPASPHSEHIDAHADIVSRTEEQGTPNEGLTSSWSTWFPWKAPSSNGGDRTHRRFSKASSHAEGSLRQLLNAVEIKDKGKSVIRQG</sequence>